<evidence type="ECO:0000256" key="5">
    <source>
        <dbReference type="SAM" id="MobiDB-lite"/>
    </source>
</evidence>
<dbReference type="InterPro" id="IPR011765">
    <property type="entry name" value="Pept_M16_N"/>
</dbReference>
<dbReference type="RefSeq" id="WP_379957025.1">
    <property type="nucleotide sequence ID" value="NZ_JAUYVI010000005.1"/>
</dbReference>
<dbReference type="Pfam" id="PF05193">
    <property type="entry name" value="Peptidase_M16_C"/>
    <property type="match status" value="1"/>
</dbReference>
<sequence>MERFRIRPAAWLAGFAFWTALCFAQPSRAELFVADTFTLENGLQVVVLPKHLAPVVYQILVYKAGAADGAPGKNGVAHFLEHLMFKGTKRFGDGVFTREVDRHGGNDNAFTNQDVTAYHQQIAKRDLPLIMEMEADRMNGLILSDPIVLPERDVIIEERHQRIENNPGAQLSEMMDAVLFLNHPYRLPIIGWQHEMQTYTTQDAIDFYTKHYAPNNAVLVIAGDVTTEEVKALAEKYYGPIPKGNVAPRTRLQEPEAYAPRRVTLESEFVDQPAVSRTYLAPSFRTAEGNQAYALQVLDEIVGGNNVGRLYRRLVVDKGLADYAGCNYDASPYDQGSFAFWGAPRQGVKVEQIEQAIDAEIADLLKNGVTDQEVADAKSRMEISAVKSRDSLNGAAQFVATRIATGSSLDDIQAWPDRIQKVTAADVLAAAKAVLVPNRSVTGMLLPKPGAATGAPPPTPPAPIGGGIQ</sequence>
<evidence type="ECO:0000256" key="2">
    <source>
        <dbReference type="ARBA" id="ARBA00007261"/>
    </source>
</evidence>
<evidence type="ECO:0000256" key="3">
    <source>
        <dbReference type="ARBA" id="ARBA00023049"/>
    </source>
</evidence>
<keyword evidence="9" id="KW-1185">Reference proteome</keyword>
<gene>
    <name evidence="8" type="ORF">Q8A70_16270</name>
</gene>
<dbReference type="InterPro" id="IPR001431">
    <property type="entry name" value="Pept_M16_Zn_BS"/>
</dbReference>
<dbReference type="InterPro" id="IPR011249">
    <property type="entry name" value="Metalloenz_LuxS/M16"/>
</dbReference>
<feature type="region of interest" description="Disordered" evidence="5">
    <location>
        <begin position="447"/>
        <end position="469"/>
    </location>
</feature>
<comment type="cofactor">
    <cofactor evidence="1">
        <name>Zn(2+)</name>
        <dbReference type="ChEBI" id="CHEBI:29105"/>
    </cofactor>
</comment>
<proteinExistence type="inferred from homology"/>
<dbReference type="InterPro" id="IPR050361">
    <property type="entry name" value="MPP/UQCRC_Complex"/>
</dbReference>
<evidence type="ECO:0000256" key="4">
    <source>
        <dbReference type="RuleBase" id="RU004447"/>
    </source>
</evidence>
<dbReference type="Gene3D" id="3.30.830.10">
    <property type="entry name" value="Metalloenzyme, LuxS/M16 peptidase-like"/>
    <property type="match status" value="2"/>
</dbReference>
<evidence type="ECO:0000313" key="9">
    <source>
        <dbReference type="Proteomes" id="UP001230156"/>
    </source>
</evidence>
<protein>
    <submittedName>
        <fullName evidence="8">Pitrilysin family protein</fullName>
    </submittedName>
</protein>
<dbReference type="PANTHER" id="PTHR11851">
    <property type="entry name" value="METALLOPROTEASE"/>
    <property type="match status" value="1"/>
</dbReference>
<dbReference type="SUPFAM" id="SSF63411">
    <property type="entry name" value="LuxS/MPP-like metallohydrolase"/>
    <property type="match status" value="2"/>
</dbReference>
<name>A0ABU0YNH6_9PROT</name>
<keyword evidence="3" id="KW-0378">Hydrolase</keyword>
<dbReference type="EMBL" id="JAUYVI010000005">
    <property type="protein sequence ID" value="MDQ7249244.1"/>
    <property type="molecule type" value="Genomic_DNA"/>
</dbReference>
<dbReference type="PROSITE" id="PS00143">
    <property type="entry name" value="INSULINASE"/>
    <property type="match status" value="1"/>
</dbReference>
<evidence type="ECO:0000313" key="8">
    <source>
        <dbReference type="EMBL" id="MDQ7249244.1"/>
    </source>
</evidence>
<feature type="domain" description="Peptidase M16 C-terminal" evidence="7">
    <location>
        <begin position="200"/>
        <end position="380"/>
    </location>
</feature>
<evidence type="ECO:0000259" key="7">
    <source>
        <dbReference type="Pfam" id="PF05193"/>
    </source>
</evidence>
<keyword evidence="3" id="KW-0645">Protease</keyword>
<keyword evidence="3" id="KW-0482">Metalloprotease</keyword>
<dbReference type="InterPro" id="IPR007863">
    <property type="entry name" value="Peptidase_M16_C"/>
</dbReference>
<organism evidence="8 9">
    <name type="scientific">Dongia sedimenti</name>
    <dbReference type="NCBI Taxonomy" id="3064282"/>
    <lineage>
        <taxon>Bacteria</taxon>
        <taxon>Pseudomonadati</taxon>
        <taxon>Pseudomonadota</taxon>
        <taxon>Alphaproteobacteria</taxon>
        <taxon>Rhodospirillales</taxon>
        <taxon>Dongiaceae</taxon>
        <taxon>Dongia</taxon>
    </lineage>
</organism>
<comment type="similarity">
    <text evidence="2 4">Belongs to the peptidase M16 family.</text>
</comment>
<dbReference type="Proteomes" id="UP001230156">
    <property type="component" value="Unassembled WGS sequence"/>
</dbReference>
<dbReference type="PANTHER" id="PTHR11851:SF49">
    <property type="entry name" value="MITOCHONDRIAL-PROCESSING PEPTIDASE SUBUNIT ALPHA"/>
    <property type="match status" value="1"/>
</dbReference>
<evidence type="ECO:0000259" key="6">
    <source>
        <dbReference type="Pfam" id="PF00675"/>
    </source>
</evidence>
<comment type="caution">
    <text evidence="8">The sequence shown here is derived from an EMBL/GenBank/DDBJ whole genome shotgun (WGS) entry which is preliminary data.</text>
</comment>
<evidence type="ECO:0000256" key="1">
    <source>
        <dbReference type="ARBA" id="ARBA00001947"/>
    </source>
</evidence>
<dbReference type="Pfam" id="PF00675">
    <property type="entry name" value="Peptidase_M16"/>
    <property type="match status" value="1"/>
</dbReference>
<reference evidence="9" key="1">
    <citation type="submission" date="2023-08" db="EMBL/GenBank/DDBJ databases">
        <title>Rhodospirillaceae gen. nov., a novel taxon isolated from the Yangtze River Yuezi River estuary sludge.</title>
        <authorList>
            <person name="Ruan L."/>
        </authorList>
    </citation>
    <scope>NUCLEOTIDE SEQUENCE [LARGE SCALE GENOMIC DNA]</scope>
    <source>
        <strain evidence="9">R-7</strain>
    </source>
</reference>
<accession>A0ABU0YNH6</accession>
<feature type="domain" description="Peptidase M16 N-terminal" evidence="6">
    <location>
        <begin position="51"/>
        <end position="190"/>
    </location>
</feature>